<gene>
    <name evidence="1" type="ORF">F383_01336</name>
</gene>
<reference evidence="2" key="1">
    <citation type="submission" date="2014-09" db="EMBL/GenBank/DDBJ databases">
        <authorList>
            <person name="Mudge J."/>
            <person name="Ramaraj T."/>
            <person name="Lindquist I.E."/>
            <person name="Bharti A.K."/>
            <person name="Sundararajan A."/>
            <person name="Cameron C.T."/>
            <person name="Woodward J.E."/>
            <person name="May G.D."/>
            <person name="Brubaker C."/>
            <person name="Broadhvest J."/>
            <person name="Wilkins T.A."/>
        </authorList>
    </citation>
    <scope>NUCLEOTIDE SEQUENCE</scope>
    <source>
        <strain evidence="2">cv. AKA8401</strain>
    </source>
</reference>
<keyword evidence="2" id="KW-1185">Reference proteome</keyword>
<sequence length="72" mass="8199">MSQTWSYTNTSHSQCMSLTCLILAYLTRPMHVPDTSYTSFRLNADAMSQTWSYIDSRNTCLTLAHNSPYVIA</sequence>
<evidence type="ECO:0000313" key="1">
    <source>
        <dbReference type="EMBL" id="KHG30320.1"/>
    </source>
</evidence>
<name>A0A0B0PZ64_GOSAR</name>
<dbReference type="EMBL" id="KN455919">
    <property type="protein sequence ID" value="KHG30320.1"/>
    <property type="molecule type" value="Genomic_DNA"/>
</dbReference>
<dbReference type="Proteomes" id="UP000032142">
    <property type="component" value="Unassembled WGS sequence"/>
</dbReference>
<organism evidence="1 2">
    <name type="scientific">Gossypium arboreum</name>
    <name type="common">Tree cotton</name>
    <name type="synonym">Gossypium nanking</name>
    <dbReference type="NCBI Taxonomy" id="29729"/>
    <lineage>
        <taxon>Eukaryota</taxon>
        <taxon>Viridiplantae</taxon>
        <taxon>Streptophyta</taxon>
        <taxon>Embryophyta</taxon>
        <taxon>Tracheophyta</taxon>
        <taxon>Spermatophyta</taxon>
        <taxon>Magnoliopsida</taxon>
        <taxon>eudicotyledons</taxon>
        <taxon>Gunneridae</taxon>
        <taxon>Pentapetalae</taxon>
        <taxon>rosids</taxon>
        <taxon>malvids</taxon>
        <taxon>Malvales</taxon>
        <taxon>Malvaceae</taxon>
        <taxon>Malvoideae</taxon>
        <taxon>Gossypium</taxon>
    </lineage>
</organism>
<protein>
    <submittedName>
        <fullName evidence="1">Uncharacterized protein</fullName>
    </submittedName>
</protein>
<dbReference type="AlphaFoldDB" id="A0A0B0PZ64"/>
<evidence type="ECO:0000313" key="2">
    <source>
        <dbReference type="Proteomes" id="UP000032142"/>
    </source>
</evidence>
<accession>A0A0B0PZ64</accession>
<proteinExistence type="predicted"/>